<name>D6YUN0_WADCW</name>
<proteinExistence type="inferred from homology"/>
<dbReference type="EC" id="3.5.3.1" evidence="3"/>
<keyword evidence="12" id="KW-1185">Reference proteome</keyword>
<organism evidence="11 12">
    <name type="scientific">Waddlia chondrophila (strain ATCC VR-1470 / WSU 86-1044)</name>
    <dbReference type="NCBI Taxonomy" id="716544"/>
    <lineage>
        <taxon>Bacteria</taxon>
        <taxon>Pseudomonadati</taxon>
        <taxon>Chlamydiota</taxon>
        <taxon>Chlamydiia</taxon>
        <taxon>Parachlamydiales</taxon>
        <taxon>Waddliaceae</taxon>
        <taxon>Waddlia</taxon>
    </lineage>
</organism>
<evidence type="ECO:0000256" key="8">
    <source>
        <dbReference type="ARBA" id="ARBA00023211"/>
    </source>
</evidence>
<comment type="similarity">
    <text evidence="9">Belongs to the arginase family.</text>
</comment>
<feature type="signal peptide" evidence="10">
    <location>
        <begin position="1"/>
        <end position="18"/>
    </location>
</feature>
<dbReference type="CDD" id="cd09989">
    <property type="entry name" value="Arginase"/>
    <property type="match status" value="1"/>
</dbReference>
<dbReference type="HOGENOM" id="CLU_039478_6_2_0"/>
<evidence type="ECO:0000256" key="10">
    <source>
        <dbReference type="SAM" id="SignalP"/>
    </source>
</evidence>
<keyword evidence="7 11" id="KW-0378">Hydrolase</keyword>
<keyword evidence="8" id="KW-0464">Manganese</keyword>
<dbReference type="eggNOG" id="COG0010">
    <property type="taxonomic scope" value="Bacteria"/>
</dbReference>
<dbReference type="KEGG" id="wch:wcw_0469"/>
<dbReference type="InterPro" id="IPR014033">
    <property type="entry name" value="Arginase"/>
</dbReference>
<dbReference type="STRING" id="716544.wcw_0469"/>
<accession>D6YUN0</accession>
<sequence length="332" mass="37138">MKKSFTLILILLTTCISAKTIKILEVPSEIGADKRGASLGPRAIEIAAINTNSDFFHQHATTKIEPENQALYLKQTTPYAKNINAFAKVMEKTSTSVAQIMREKNTFLIVIAGDHSTAAGTLAGMKKAFPKQRIGVIWIDAHADLHSPYTTPSGNLQRMPVAIALSEDNHLKKKNKPDSETIVLWEKIKEIGGPNRNIQPSDLVYLTVRDKDPQEEFLMRKYNLKNYPLEDIRGKGIEEVISEILRRLRHCDVIYLSFDVNSMNSPISQGTDTPAANGLTKKEAENLLLGFCASPKVRCLEFAEVNPLLDQQNQMAETIFHMIHAISREVEK</sequence>
<reference evidence="11 12" key="1">
    <citation type="journal article" date="2010" name="PLoS ONE">
        <title>The Waddlia genome: a window into chlamydial biology.</title>
        <authorList>
            <person name="Bertelli C."/>
            <person name="Collyn F."/>
            <person name="Croxatto A."/>
            <person name="Ruckert C."/>
            <person name="Polkinghorne A."/>
            <person name="Kebbi-Beghdadi C."/>
            <person name="Goesmann A."/>
            <person name="Vaughan L."/>
            <person name="Greub G."/>
        </authorList>
    </citation>
    <scope>NUCLEOTIDE SEQUENCE [LARGE SCALE GENOMIC DNA]</scope>
    <source>
        <strain evidence="12">ATCC VR-1470 / WSU 86-1044</strain>
    </source>
</reference>
<dbReference type="EMBL" id="CP001928">
    <property type="protein sequence ID" value="ADI37841.1"/>
    <property type="molecule type" value="Genomic_DNA"/>
</dbReference>
<dbReference type="Gene3D" id="3.40.800.10">
    <property type="entry name" value="Ureohydrolase domain"/>
    <property type="match status" value="1"/>
</dbReference>
<evidence type="ECO:0000256" key="9">
    <source>
        <dbReference type="PROSITE-ProRule" id="PRU00742"/>
    </source>
</evidence>
<dbReference type="RefSeq" id="WP_013181569.1">
    <property type="nucleotide sequence ID" value="NC_014225.1"/>
</dbReference>
<gene>
    <name evidence="11" type="primary">rocF</name>
    <name evidence="11" type="ordered locus">wcw_0469</name>
</gene>
<dbReference type="OrthoDB" id="9788689at2"/>
<dbReference type="Proteomes" id="UP000001505">
    <property type="component" value="Chromosome"/>
</dbReference>
<dbReference type="GO" id="GO:0005829">
    <property type="term" value="C:cytosol"/>
    <property type="evidence" value="ECO:0007669"/>
    <property type="project" value="TreeGrafter"/>
</dbReference>
<dbReference type="GO" id="GO:0006525">
    <property type="term" value="P:arginine metabolic process"/>
    <property type="evidence" value="ECO:0007669"/>
    <property type="project" value="UniProtKB-KW"/>
</dbReference>
<dbReference type="PIRSF" id="PIRSF036979">
    <property type="entry name" value="Arginase"/>
    <property type="match status" value="1"/>
</dbReference>
<evidence type="ECO:0000256" key="1">
    <source>
        <dbReference type="ARBA" id="ARBA00001936"/>
    </source>
</evidence>
<evidence type="ECO:0000256" key="6">
    <source>
        <dbReference type="ARBA" id="ARBA00022723"/>
    </source>
</evidence>
<keyword evidence="10" id="KW-0732">Signal</keyword>
<keyword evidence="5" id="KW-0056">Arginine metabolism</keyword>
<evidence type="ECO:0000313" key="12">
    <source>
        <dbReference type="Proteomes" id="UP000001505"/>
    </source>
</evidence>
<protein>
    <recommendedName>
        <fullName evidence="4">Arginase</fullName>
        <ecNumber evidence="3">3.5.3.1</ecNumber>
    </recommendedName>
</protein>
<dbReference type="Pfam" id="PF00491">
    <property type="entry name" value="Arginase"/>
    <property type="match status" value="1"/>
</dbReference>
<feature type="chain" id="PRO_5003091148" description="Arginase" evidence="10">
    <location>
        <begin position="19"/>
        <end position="332"/>
    </location>
</feature>
<comment type="pathway">
    <text evidence="2">Nitrogen metabolism; urea cycle; L-ornithine and urea from L-arginine: step 1/1.</text>
</comment>
<dbReference type="PANTHER" id="PTHR43782">
    <property type="entry name" value="ARGINASE"/>
    <property type="match status" value="1"/>
</dbReference>
<evidence type="ECO:0000313" key="11">
    <source>
        <dbReference type="EMBL" id="ADI37841.1"/>
    </source>
</evidence>
<dbReference type="SUPFAM" id="SSF52768">
    <property type="entry name" value="Arginase/deacetylase"/>
    <property type="match status" value="1"/>
</dbReference>
<dbReference type="GO" id="GO:0030145">
    <property type="term" value="F:manganese ion binding"/>
    <property type="evidence" value="ECO:0007669"/>
    <property type="project" value="TreeGrafter"/>
</dbReference>
<dbReference type="InterPro" id="IPR006035">
    <property type="entry name" value="Ureohydrolase"/>
</dbReference>
<dbReference type="GO" id="GO:0004053">
    <property type="term" value="F:arginase activity"/>
    <property type="evidence" value="ECO:0007669"/>
    <property type="project" value="UniProtKB-EC"/>
</dbReference>
<dbReference type="AlphaFoldDB" id="D6YUN0"/>
<evidence type="ECO:0000256" key="7">
    <source>
        <dbReference type="ARBA" id="ARBA00022801"/>
    </source>
</evidence>
<dbReference type="InterPro" id="IPR023696">
    <property type="entry name" value="Ureohydrolase_dom_sf"/>
</dbReference>
<dbReference type="PROSITE" id="PS51409">
    <property type="entry name" value="ARGINASE_2"/>
    <property type="match status" value="1"/>
</dbReference>
<evidence type="ECO:0000256" key="5">
    <source>
        <dbReference type="ARBA" id="ARBA00022503"/>
    </source>
</evidence>
<evidence type="ECO:0000256" key="4">
    <source>
        <dbReference type="ARBA" id="ARBA00018123"/>
    </source>
</evidence>
<dbReference type="PANTHER" id="PTHR43782:SF3">
    <property type="entry name" value="ARGINASE"/>
    <property type="match status" value="1"/>
</dbReference>
<dbReference type="PRINTS" id="PR00116">
    <property type="entry name" value="ARGINASE"/>
</dbReference>
<keyword evidence="6" id="KW-0479">Metal-binding</keyword>
<evidence type="ECO:0000256" key="3">
    <source>
        <dbReference type="ARBA" id="ARBA00012168"/>
    </source>
</evidence>
<comment type="cofactor">
    <cofactor evidence="1">
        <name>Mn(2+)</name>
        <dbReference type="ChEBI" id="CHEBI:29035"/>
    </cofactor>
</comment>
<evidence type="ECO:0000256" key="2">
    <source>
        <dbReference type="ARBA" id="ARBA00005098"/>
    </source>
</evidence>